<dbReference type="InterPro" id="IPR008999">
    <property type="entry name" value="Actin-crosslinking"/>
</dbReference>
<dbReference type="InterPro" id="IPR054726">
    <property type="entry name" value="Ubiq_DUF569-assoc"/>
</dbReference>
<evidence type="ECO:0000313" key="5">
    <source>
        <dbReference type="Proteomes" id="UP000236161"/>
    </source>
</evidence>
<dbReference type="AlphaFoldDB" id="A0A2I0AFD1"/>
<dbReference type="STRING" id="1088818.A0A2I0AFD1"/>
<dbReference type="OrthoDB" id="2432302at2759"/>
<dbReference type="InterPro" id="IPR007679">
    <property type="entry name" value="DUF569"/>
</dbReference>
<dbReference type="CDD" id="cd23340">
    <property type="entry name" value="beta-trefoil_FSCN_ACP-like"/>
    <property type="match status" value="1"/>
</dbReference>
<gene>
    <name evidence="4" type="ORF">AXF42_Ash000097</name>
</gene>
<evidence type="ECO:0000259" key="3">
    <source>
        <dbReference type="Pfam" id="PF22932"/>
    </source>
</evidence>
<accession>A0A2I0AFD1</accession>
<evidence type="ECO:0000256" key="1">
    <source>
        <dbReference type="SAM" id="MobiDB-lite"/>
    </source>
</evidence>
<dbReference type="PANTHER" id="PTHR31205:SF69">
    <property type="entry name" value="ACTIN CROSS-LINKING PROTEIN (DUF569)"/>
    <property type="match status" value="1"/>
</dbReference>
<feature type="region of interest" description="Disordered" evidence="1">
    <location>
        <begin position="159"/>
        <end position="186"/>
    </location>
</feature>
<dbReference type="FunFam" id="2.80.10.50:FF:000067">
    <property type="entry name" value="BnaC05g19630D protein"/>
    <property type="match status" value="1"/>
</dbReference>
<feature type="domain" description="DUF569" evidence="2">
    <location>
        <begin position="1"/>
        <end position="139"/>
    </location>
</feature>
<evidence type="ECO:0000259" key="2">
    <source>
        <dbReference type="Pfam" id="PF04601"/>
    </source>
</evidence>
<name>A0A2I0AFD1_9ASPA</name>
<dbReference type="Proteomes" id="UP000236161">
    <property type="component" value="Unassembled WGS sequence"/>
</dbReference>
<dbReference type="PANTHER" id="PTHR31205">
    <property type="entry name" value="ACTIN CROSS-LINKING PROTEIN (DUF569)"/>
    <property type="match status" value="1"/>
</dbReference>
<dbReference type="EMBL" id="KZ451982">
    <property type="protein sequence ID" value="PKA54264.1"/>
    <property type="molecule type" value="Genomic_DNA"/>
</dbReference>
<proteinExistence type="predicted"/>
<dbReference type="Gene3D" id="2.80.10.50">
    <property type="match status" value="1"/>
</dbReference>
<dbReference type="Pfam" id="PF22932">
    <property type="entry name" value="Ubiq_DUF_assoc"/>
    <property type="match status" value="1"/>
</dbReference>
<protein>
    <submittedName>
        <fullName evidence="4">Uncharacterized protein</fullName>
    </submittedName>
</protein>
<feature type="compositionally biased region" description="Polar residues" evidence="1">
    <location>
        <begin position="163"/>
        <end position="186"/>
    </location>
</feature>
<dbReference type="SUPFAM" id="SSF50405">
    <property type="entry name" value="Actin-crosslinking proteins"/>
    <property type="match status" value="1"/>
</dbReference>
<dbReference type="Pfam" id="PF04601">
    <property type="entry name" value="DUF569"/>
    <property type="match status" value="1"/>
</dbReference>
<keyword evidence="5" id="KW-1185">Reference proteome</keyword>
<sequence>MELFERAKAVRLRSHHDKYLLADEDEEHVCQERNGSTGRARWAVEVVEGFPVVRLKSCYGRYLTASNEPFLLGMTGRKVTQTLPHRLDSSVEWEPIRDGMQVKLKTLYGHFLRANGGPPPWRNSVTHDIPHLHLDWVLWEVDIVEILTPPPAYPAPSVPENYSVASSPDSSQKLSKQESAASFTSYSSQRQEGRVIHYTIADNNGNVRDDAEFSLIFKGSSVKELTQKLEEEAELSDVIVCSENPLNGKLYPLHLHLPPNNAAMNVVLVPAASKVAKSFPKSENLQ</sequence>
<reference evidence="4 5" key="1">
    <citation type="journal article" date="2017" name="Nature">
        <title>The Apostasia genome and the evolution of orchids.</title>
        <authorList>
            <person name="Zhang G.Q."/>
            <person name="Liu K.W."/>
            <person name="Li Z."/>
            <person name="Lohaus R."/>
            <person name="Hsiao Y.Y."/>
            <person name="Niu S.C."/>
            <person name="Wang J.Y."/>
            <person name="Lin Y.C."/>
            <person name="Xu Q."/>
            <person name="Chen L.J."/>
            <person name="Yoshida K."/>
            <person name="Fujiwara S."/>
            <person name="Wang Z.W."/>
            <person name="Zhang Y.Q."/>
            <person name="Mitsuda N."/>
            <person name="Wang M."/>
            <person name="Liu G.H."/>
            <person name="Pecoraro L."/>
            <person name="Huang H.X."/>
            <person name="Xiao X.J."/>
            <person name="Lin M."/>
            <person name="Wu X.Y."/>
            <person name="Wu W.L."/>
            <person name="Chen Y.Y."/>
            <person name="Chang S.B."/>
            <person name="Sakamoto S."/>
            <person name="Ohme-Takagi M."/>
            <person name="Yagi M."/>
            <person name="Zeng S.J."/>
            <person name="Shen C.Y."/>
            <person name="Yeh C.M."/>
            <person name="Luo Y.B."/>
            <person name="Tsai W.C."/>
            <person name="Van de Peer Y."/>
            <person name="Liu Z.J."/>
        </authorList>
    </citation>
    <scope>NUCLEOTIDE SEQUENCE [LARGE SCALE GENOMIC DNA]</scope>
    <source>
        <strain evidence="5">cv. Shenzhen</strain>
        <tissue evidence="4">Stem</tissue>
    </source>
</reference>
<feature type="domain" description="DUF569" evidence="3">
    <location>
        <begin position="193"/>
        <end position="268"/>
    </location>
</feature>
<evidence type="ECO:0000313" key="4">
    <source>
        <dbReference type="EMBL" id="PKA54264.1"/>
    </source>
</evidence>
<organism evidence="4 5">
    <name type="scientific">Apostasia shenzhenica</name>
    <dbReference type="NCBI Taxonomy" id="1088818"/>
    <lineage>
        <taxon>Eukaryota</taxon>
        <taxon>Viridiplantae</taxon>
        <taxon>Streptophyta</taxon>
        <taxon>Embryophyta</taxon>
        <taxon>Tracheophyta</taxon>
        <taxon>Spermatophyta</taxon>
        <taxon>Magnoliopsida</taxon>
        <taxon>Liliopsida</taxon>
        <taxon>Asparagales</taxon>
        <taxon>Orchidaceae</taxon>
        <taxon>Apostasioideae</taxon>
        <taxon>Apostasia</taxon>
    </lineage>
</organism>